<keyword evidence="1 10" id="KW-0963">Cytoplasm</keyword>
<evidence type="ECO:0000259" key="13">
    <source>
        <dbReference type="Pfam" id="PF02875"/>
    </source>
</evidence>
<dbReference type="SUPFAM" id="SSF53244">
    <property type="entry name" value="MurD-like peptide ligases, peptide-binding domain"/>
    <property type="match status" value="1"/>
</dbReference>
<dbReference type="GO" id="GO:0009252">
    <property type="term" value="P:peptidoglycan biosynthetic process"/>
    <property type="evidence" value="ECO:0007669"/>
    <property type="project" value="UniProtKB-UniRule"/>
</dbReference>
<evidence type="ECO:0000256" key="11">
    <source>
        <dbReference type="RuleBase" id="RU004136"/>
    </source>
</evidence>
<comment type="caution">
    <text evidence="15">The sequence shown here is derived from an EMBL/GenBank/DDBJ whole genome shotgun (WGS) entry which is preliminary data.</text>
</comment>
<evidence type="ECO:0000313" key="15">
    <source>
        <dbReference type="EMBL" id="MDQ0216308.1"/>
    </source>
</evidence>
<gene>
    <name evidence="10" type="primary">murF</name>
    <name evidence="15" type="ORF">J2S13_002749</name>
</gene>
<evidence type="ECO:0000256" key="5">
    <source>
        <dbReference type="ARBA" id="ARBA00022840"/>
    </source>
</evidence>
<dbReference type="Gene3D" id="3.90.190.20">
    <property type="entry name" value="Mur ligase, C-terminal domain"/>
    <property type="match status" value="1"/>
</dbReference>
<proteinExistence type="inferred from homology"/>
<evidence type="ECO:0000256" key="1">
    <source>
        <dbReference type="ARBA" id="ARBA00022490"/>
    </source>
</evidence>
<feature type="domain" description="Mur ligase C-terminal" evidence="13">
    <location>
        <begin position="318"/>
        <end position="444"/>
    </location>
</feature>
<dbReference type="GO" id="GO:0005737">
    <property type="term" value="C:cytoplasm"/>
    <property type="evidence" value="ECO:0007669"/>
    <property type="project" value="UniProtKB-SubCell"/>
</dbReference>
<dbReference type="GO" id="GO:0047480">
    <property type="term" value="F:UDP-N-acetylmuramoyl-tripeptide-D-alanyl-D-alanine ligase activity"/>
    <property type="evidence" value="ECO:0007669"/>
    <property type="project" value="UniProtKB-UniRule"/>
</dbReference>
<dbReference type="RefSeq" id="WP_307258316.1">
    <property type="nucleotide sequence ID" value="NZ_JAUSUC010000043.1"/>
</dbReference>
<keyword evidence="2 10" id="KW-0436">Ligase</keyword>
<evidence type="ECO:0000256" key="4">
    <source>
        <dbReference type="ARBA" id="ARBA00022741"/>
    </source>
</evidence>
<reference evidence="15" key="1">
    <citation type="submission" date="2023-07" db="EMBL/GenBank/DDBJ databases">
        <title>Genomic Encyclopedia of Type Strains, Phase IV (KMG-IV): sequencing the most valuable type-strain genomes for metagenomic binning, comparative biology and taxonomic classification.</title>
        <authorList>
            <person name="Goeker M."/>
        </authorList>
    </citation>
    <scope>NUCLEOTIDE SEQUENCE</scope>
    <source>
        <strain evidence="15">DSM 23947</strain>
    </source>
</reference>
<evidence type="ECO:0000256" key="10">
    <source>
        <dbReference type="HAMAP-Rule" id="MF_02019"/>
    </source>
</evidence>
<keyword evidence="5 10" id="KW-0067">ATP-binding</keyword>
<dbReference type="GO" id="GO:0005524">
    <property type="term" value="F:ATP binding"/>
    <property type="evidence" value="ECO:0007669"/>
    <property type="project" value="UniProtKB-UniRule"/>
</dbReference>
<comment type="catalytic activity">
    <reaction evidence="10 11">
        <text>D-alanyl-D-alanine + UDP-N-acetyl-alpha-D-muramoyl-L-alanyl-gamma-D-glutamyl-meso-2,6-diaminopimelate + ATP = UDP-N-acetyl-alpha-D-muramoyl-L-alanyl-gamma-D-glutamyl-meso-2,6-diaminopimeloyl-D-alanyl-D-alanine + ADP + phosphate + H(+)</text>
        <dbReference type="Rhea" id="RHEA:28374"/>
        <dbReference type="ChEBI" id="CHEBI:15378"/>
        <dbReference type="ChEBI" id="CHEBI:30616"/>
        <dbReference type="ChEBI" id="CHEBI:43474"/>
        <dbReference type="ChEBI" id="CHEBI:57822"/>
        <dbReference type="ChEBI" id="CHEBI:61386"/>
        <dbReference type="ChEBI" id="CHEBI:83905"/>
        <dbReference type="ChEBI" id="CHEBI:456216"/>
        <dbReference type="EC" id="6.3.2.10"/>
    </reaction>
</comment>
<evidence type="ECO:0000256" key="9">
    <source>
        <dbReference type="ARBA" id="ARBA00023316"/>
    </source>
</evidence>
<dbReference type="NCBIfam" id="TIGR01143">
    <property type="entry name" value="murF"/>
    <property type="match status" value="1"/>
</dbReference>
<dbReference type="InterPro" id="IPR051046">
    <property type="entry name" value="MurCDEF_CellWall_CoF430Synth"/>
</dbReference>
<evidence type="ECO:0000256" key="3">
    <source>
        <dbReference type="ARBA" id="ARBA00022618"/>
    </source>
</evidence>
<organism evidence="15 16">
    <name type="scientific">Oikeobacillus pervagus</name>
    <dbReference type="NCBI Taxonomy" id="1325931"/>
    <lineage>
        <taxon>Bacteria</taxon>
        <taxon>Bacillati</taxon>
        <taxon>Bacillota</taxon>
        <taxon>Bacilli</taxon>
        <taxon>Bacillales</taxon>
        <taxon>Bacillaceae</taxon>
        <taxon>Oikeobacillus</taxon>
    </lineage>
</organism>
<dbReference type="InterPro" id="IPR005863">
    <property type="entry name" value="UDP-N-AcMur_synth"/>
</dbReference>
<comment type="subcellular location">
    <subcellularLocation>
        <location evidence="10 11">Cytoplasm</location>
    </subcellularLocation>
</comment>
<keyword evidence="8 10" id="KW-0131">Cell cycle</keyword>
<dbReference type="HAMAP" id="MF_02019">
    <property type="entry name" value="MurF"/>
    <property type="match status" value="1"/>
</dbReference>
<dbReference type="Pfam" id="PF01225">
    <property type="entry name" value="Mur_ligase"/>
    <property type="match status" value="1"/>
</dbReference>
<dbReference type="SUPFAM" id="SSF53623">
    <property type="entry name" value="MurD-like peptide ligases, catalytic domain"/>
    <property type="match status" value="1"/>
</dbReference>
<dbReference type="SUPFAM" id="SSF63418">
    <property type="entry name" value="MurE/MurF N-terminal domain"/>
    <property type="match status" value="1"/>
</dbReference>
<comment type="function">
    <text evidence="10 11">Involved in cell wall formation. Catalyzes the final step in the synthesis of UDP-N-acetylmuramoyl-pentapeptide, the precursor of murein.</text>
</comment>
<dbReference type="Pfam" id="PF02875">
    <property type="entry name" value="Mur_ligase_C"/>
    <property type="match status" value="1"/>
</dbReference>
<dbReference type="Pfam" id="PF08245">
    <property type="entry name" value="Mur_ligase_M"/>
    <property type="match status" value="1"/>
</dbReference>
<keyword evidence="16" id="KW-1185">Reference proteome</keyword>
<dbReference type="GO" id="GO:0071555">
    <property type="term" value="P:cell wall organization"/>
    <property type="evidence" value="ECO:0007669"/>
    <property type="project" value="UniProtKB-KW"/>
</dbReference>
<dbReference type="EMBL" id="JAUSUC010000043">
    <property type="protein sequence ID" value="MDQ0216308.1"/>
    <property type="molecule type" value="Genomic_DNA"/>
</dbReference>
<dbReference type="Gene3D" id="3.40.1390.10">
    <property type="entry name" value="MurE/MurF, N-terminal domain"/>
    <property type="match status" value="1"/>
</dbReference>
<feature type="domain" description="Mur ligase N-terminal catalytic" evidence="12">
    <location>
        <begin position="25"/>
        <end position="100"/>
    </location>
</feature>
<keyword evidence="4 10" id="KW-0547">Nucleotide-binding</keyword>
<dbReference type="InterPro" id="IPR004101">
    <property type="entry name" value="Mur_ligase_C"/>
</dbReference>
<dbReference type="InterPro" id="IPR013221">
    <property type="entry name" value="Mur_ligase_cen"/>
</dbReference>
<comment type="similarity">
    <text evidence="10">Belongs to the MurCDEF family. MurF subfamily.</text>
</comment>
<dbReference type="PANTHER" id="PTHR43024:SF1">
    <property type="entry name" value="UDP-N-ACETYLMURAMOYL-TRIPEPTIDE--D-ALANYL-D-ALANINE LIGASE"/>
    <property type="match status" value="1"/>
</dbReference>
<dbReference type="InterPro" id="IPR035911">
    <property type="entry name" value="MurE/MurF_N"/>
</dbReference>
<dbReference type="PANTHER" id="PTHR43024">
    <property type="entry name" value="UDP-N-ACETYLMURAMOYL-TRIPEPTIDE--D-ALANYL-D-ALANINE LIGASE"/>
    <property type="match status" value="1"/>
</dbReference>
<feature type="binding site" evidence="10">
    <location>
        <begin position="112"/>
        <end position="118"/>
    </location>
    <ligand>
        <name>ATP</name>
        <dbReference type="ChEBI" id="CHEBI:30616"/>
    </ligand>
</feature>
<dbReference type="Gene3D" id="3.40.1190.10">
    <property type="entry name" value="Mur-like, catalytic domain"/>
    <property type="match status" value="1"/>
</dbReference>
<dbReference type="GO" id="GO:0008360">
    <property type="term" value="P:regulation of cell shape"/>
    <property type="evidence" value="ECO:0007669"/>
    <property type="project" value="UniProtKB-KW"/>
</dbReference>
<dbReference type="Proteomes" id="UP001237207">
    <property type="component" value="Unassembled WGS sequence"/>
</dbReference>
<evidence type="ECO:0000256" key="7">
    <source>
        <dbReference type="ARBA" id="ARBA00022984"/>
    </source>
</evidence>
<sequence>MIQKTLQQITDMMDCETNSTFSNVTIEGVCIDSRKVEQGNLFIPFKGENVDGHQYVRGAIEKGAAASLWQKDVPNPPNDLPILIVDDPLVALQQLARAYREQLHIKIVGVTGSNGKTTTKDMITNLLSTQYSVQKTEGNYNNHIGLPLTILSLKQDTEVAVLEMGMSAKGEIDFLTKLARPDIAVITNIGEAHLQDLGSREAIAEAKLEITNGLHENGLIVYFGDEPLLTRSLARENRFRICTFGYSDQNTLYPVNIHQSHDGSVFSICGLDNVQFELPVLGKHNVLNALAAMLVANELDVSFESMKESLRHVELTKMRMEIIEGQKGERIINDAYNASPTSMKAAIELITYLEGFEEKIVVLGDMLELGPDEKIFHEEVGKSMNAEKIEYVFTYGPLGEHIARGALTVFPKDRVFSFRDKQKLIDQLRSVITGKEIILVKASRGMKLEEVVQSLKG</sequence>
<evidence type="ECO:0000256" key="8">
    <source>
        <dbReference type="ARBA" id="ARBA00023306"/>
    </source>
</evidence>
<dbReference type="InterPro" id="IPR036615">
    <property type="entry name" value="Mur_ligase_C_dom_sf"/>
</dbReference>
<keyword evidence="9 10" id="KW-0961">Cell wall biogenesis/degradation</keyword>
<dbReference type="InterPro" id="IPR000713">
    <property type="entry name" value="Mur_ligase_N"/>
</dbReference>
<keyword evidence="7 10" id="KW-0573">Peptidoglycan synthesis</keyword>
<dbReference type="InterPro" id="IPR036565">
    <property type="entry name" value="Mur-like_cat_sf"/>
</dbReference>
<evidence type="ECO:0000256" key="2">
    <source>
        <dbReference type="ARBA" id="ARBA00022598"/>
    </source>
</evidence>
<dbReference type="EC" id="6.3.2.10" evidence="10 11"/>
<name>A0AAJ1T0I8_9BACI</name>
<evidence type="ECO:0000256" key="6">
    <source>
        <dbReference type="ARBA" id="ARBA00022960"/>
    </source>
</evidence>
<dbReference type="GO" id="GO:0051301">
    <property type="term" value="P:cell division"/>
    <property type="evidence" value="ECO:0007669"/>
    <property type="project" value="UniProtKB-KW"/>
</dbReference>
<evidence type="ECO:0000259" key="14">
    <source>
        <dbReference type="Pfam" id="PF08245"/>
    </source>
</evidence>
<comment type="pathway">
    <text evidence="10 11">Cell wall biogenesis; peptidoglycan biosynthesis.</text>
</comment>
<accession>A0AAJ1T0I8</accession>
<keyword evidence="6 10" id="KW-0133">Cell shape</keyword>
<keyword evidence="3 10" id="KW-0132">Cell division</keyword>
<dbReference type="AlphaFoldDB" id="A0AAJ1T0I8"/>
<feature type="domain" description="Mur ligase central" evidence="14">
    <location>
        <begin position="110"/>
        <end position="296"/>
    </location>
</feature>
<protein>
    <recommendedName>
        <fullName evidence="10 11">UDP-N-acetylmuramoyl-tripeptide--D-alanyl-D-alanine ligase</fullName>
        <ecNumber evidence="10 11">6.3.2.10</ecNumber>
    </recommendedName>
    <alternativeName>
        <fullName evidence="10">D-alanyl-D-alanine-adding enzyme</fullName>
    </alternativeName>
</protein>
<evidence type="ECO:0000259" key="12">
    <source>
        <dbReference type="Pfam" id="PF01225"/>
    </source>
</evidence>
<evidence type="ECO:0000313" key="16">
    <source>
        <dbReference type="Proteomes" id="UP001237207"/>
    </source>
</evidence>